<gene>
    <name evidence="2" type="ORF">DFP88_101453</name>
</gene>
<dbReference type="RefSeq" id="WP_110812803.1">
    <property type="nucleotide sequence ID" value="NZ_QJTE01000001.1"/>
</dbReference>
<evidence type="ECO:0000313" key="3">
    <source>
        <dbReference type="Proteomes" id="UP000248311"/>
    </source>
</evidence>
<dbReference type="Pfam" id="PF13464">
    <property type="entry name" value="RodZ_C"/>
    <property type="match status" value="1"/>
</dbReference>
<dbReference type="InterPro" id="IPR010982">
    <property type="entry name" value="Lambda_DNA-bd_dom_sf"/>
</dbReference>
<sequence>MIGRGFRHGNDAEEVSADARGFDDFELKLGDMMRGERATMGKSLLDVQRELKIKAAYIAAIENSDPTAFDTPGFIAGYVRSYARYLDMDPDEAFRVFCRESGFVTAHGMSAAASAVRPSRDAQVSYSAMGRDIFTDSATPFIPAGERLLSGIEPRAVGSILVLAALIGGLGYGGWTLLQEVQKVTLAPVDQPPTVVADVDPLAGNAQRGEGALQMAEAQPASPELLDRLYRPEALDVPVMVARDGPISTLSPRLVAQAPQEPVVEPPMPGPMVAGMDQLPRNPPLLPAVAQGQEGVDAVLAGVIGNPALTPQAGSVQVTADGRPGLSLVAVRDAWVRVRSSDGTTLYEATMHKGDTWQVPALEQAPTIRVGDSGALYFQVAGTHYGPIGDRGAVTSDLALSVDNLTASYQVADMSQDSDLQQIVNIAQADLTE</sequence>
<dbReference type="Gene3D" id="1.10.260.40">
    <property type="entry name" value="lambda repressor-like DNA-binding domains"/>
    <property type="match status" value="1"/>
</dbReference>
<dbReference type="GO" id="GO:0003677">
    <property type="term" value="F:DNA binding"/>
    <property type="evidence" value="ECO:0007669"/>
    <property type="project" value="InterPro"/>
</dbReference>
<dbReference type="AlphaFoldDB" id="A0A318SV43"/>
<reference evidence="2 3" key="1">
    <citation type="submission" date="2018-06" db="EMBL/GenBank/DDBJ databases">
        <title>Genomic Encyclopedia of Type Strains, Phase III (KMG-III): the genomes of soil and plant-associated and newly described type strains.</title>
        <authorList>
            <person name="Whitman W."/>
        </authorList>
    </citation>
    <scope>NUCLEOTIDE SEQUENCE [LARGE SCALE GENOMIC DNA]</scope>
    <source>
        <strain evidence="2 3">CECT 9025</strain>
    </source>
</reference>
<feature type="domain" description="Cytoskeleton protein RodZ-like C-terminal" evidence="1">
    <location>
        <begin position="328"/>
        <end position="394"/>
    </location>
</feature>
<evidence type="ECO:0000313" key="2">
    <source>
        <dbReference type="EMBL" id="PYE85781.1"/>
    </source>
</evidence>
<dbReference type="EMBL" id="QJTE01000001">
    <property type="protein sequence ID" value="PYE85781.1"/>
    <property type="molecule type" value="Genomic_DNA"/>
</dbReference>
<proteinExistence type="predicted"/>
<keyword evidence="3" id="KW-1185">Reference proteome</keyword>
<dbReference type="Proteomes" id="UP000248311">
    <property type="component" value="Unassembled WGS sequence"/>
</dbReference>
<dbReference type="InterPro" id="IPR025194">
    <property type="entry name" value="RodZ-like_C"/>
</dbReference>
<name>A0A318SV43_9RHOB</name>
<dbReference type="PANTHER" id="PTHR34475">
    <property type="match status" value="1"/>
</dbReference>
<dbReference type="InterPro" id="IPR050400">
    <property type="entry name" value="Bact_Cytoskel_RodZ"/>
</dbReference>
<protein>
    <submittedName>
        <fullName evidence="2">Cytoskeletal protein RodZ</fullName>
    </submittedName>
</protein>
<comment type="caution">
    <text evidence="2">The sequence shown here is derived from an EMBL/GenBank/DDBJ whole genome shotgun (WGS) entry which is preliminary data.</text>
</comment>
<dbReference type="Pfam" id="PF13413">
    <property type="entry name" value="HTH_25"/>
    <property type="match status" value="1"/>
</dbReference>
<organism evidence="2 3">
    <name type="scientific">Pseudoroseicyclus aestuarii</name>
    <dbReference type="NCBI Taxonomy" id="1795041"/>
    <lineage>
        <taxon>Bacteria</taxon>
        <taxon>Pseudomonadati</taxon>
        <taxon>Pseudomonadota</taxon>
        <taxon>Alphaproteobacteria</taxon>
        <taxon>Rhodobacterales</taxon>
        <taxon>Paracoccaceae</taxon>
        <taxon>Pseudoroseicyclus</taxon>
    </lineage>
</organism>
<accession>A0A318SV43</accession>
<evidence type="ECO:0000259" key="1">
    <source>
        <dbReference type="Pfam" id="PF13464"/>
    </source>
</evidence>
<dbReference type="PANTHER" id="PTHR34475:SF1">
    <property type="entry name" value="CYTOSKELETON PROTEIN RODZ"/>
    <property type="match status" value="1"/>
</dbReference>
<dbReference type="OrthoDB" id="9790252at2"/>